<protein>
    <submittedName>
        <fullName evidence="1">Uncharacterized protein</fullName>
    </submittedName>
</protein>
<keyword evidence="2" id="KW-1185">Reference proteome</keyword>
<organism evidence="1 2">
    <name type="scientific">Stephania cephalantha</name>
    <dbReference type="NCBI Taxonomy" id="152367"/>
    <lineage>
        <taxon>Eukaryota</taxon>
        <taxon>Viridiplantae</taxon>
        <taxon>Streptophyta</taxon>
        <taxon>Embryophyta</taxon>
        <taxon>Tracheophyta</taxon>
        <taxon>Spermatophyta</taxon>
        <taxon>Magnoliopsida</taxon>
        <taxon>Ranunculales</taxon>
        <taxon>Menispermaceae</taxon>
        <taxon>Menispermoideae</taxon>
        <taxon>Cissampelideae</taxon>
        <taxon>Stephania</taxon>
    </lineage>
</organism>
<gene>
    <name evidence="1" type="ORF">Scep_029893</name>
</gene>
<comment type="caution">
    <text evidence="1">The sequence shown here is derived from an EMBL/GenBank/DDBJ whole genome shotgun (WGS) entry which is preliminary data.</text>
</comment>
<accession>A0AAP0E259</accession>
<dbReference type="AlphaFoldDB" id="A0AAP0E259"/>
<name>A0AAP0E259_9MAGN</name>
<evidence type="ECO:0000313" key="1">
    <source>
        <dbReference type="EMBL" id="KAK9083422.1"/>
    </source>
</evidence>
<sequence length="144" mass="16796">MSLSCCSLSKISNGDDIGVSEKSRMERQRPIVDFRTPQHPSAGTNNWGGCSPLLARNIPQESLEIRYSRLNSMRTRDEIFPAEDDFVNLLQPLAFKNNLPSHGMGRLPKVIWRRKVKTVCLTHNKRNRWLPRWDHRTRWPQGWC</sequence>
<dbReference type="EMBL" id="JBBNAG010000013">
    <property type="protein sequence ID" value="KAK9083422.1"/>
    <property type="molecule type" value="Genomic_DNA"/>
</dbReference>
<reference evidence="1 2" key="1">
    <citation type="submission" date="2024-01" db="EMBL/GenBank/DDBJ databases">
        <title>Genome assemblies of Stephania.</title>
        <authorList>
            <person name="Yang L."/>
        </authorList>
    </citation>
    <scope>NUCLEOTIDE SEQUENCE [LARGE SCALE GENOMIC DNA]</scope>
    <source>
        <strain evidence="1">JXDWG</strain>
        <tissue evidence="1">Leaf</tissue>
    </source>
</reference>
<dbReference type="Proteomes" id="UP001419268">
    <property type="component" value="Unassembled WGS sequence"/>
</dbReference>
<proteinExistence type="predicted"/>
<evidence type="ECO:0000313" key="2">
    <source>
        <dbReference type="Proteomes" id="UP001419268"/>
    </source>
</evidence>